<dbReference type="EMBL" id="BMAV01012938">
    <property type="protein sequence ID" value="GFY60002.1"/>
    <property type="molecule type" value="Genomic_DNA"/>
</dbReference>
<reference evidence="1" key="1">
    <citation type="submission" date="2020-08" db="EMBL/GenBank/DDBJ databases">
        <title>Multicomponent nature underlies the extraordinary mechanical properties of spider dragline silk.</title>
        <authorList>
            <person name="Kono N."/>
            <person name="Nakamura H."/>
            <person name="Mori M."/>
            <person name="Yoshida Y."/>
            <person name="Ohtoshi R."/>
            <person name="Malay A.D."/>
            <person name="Moran D.A.P."/>
            <person name="Tomita M."/>
            <person name="Numata K."/>
            <person name="Arakawa K."/>
        </authorList>
    </citation>
    <scope>NUCLEOTIDE SEQUENCE</scope>
</reference>
<gene>
    <name evidence="1" type="ORF">TNIN_383451</name>
</gene>
<protein>
    <submittedName>
        <fullName evidence="1">Uncharacterized protein</fullName>
    </submittedName>
</protein>
<keyword evidence="2" id="KW-1185">Reference proteome</keyword>
<dbReference type="AlphaFoldDB" id="A0A8X7CB89"/>
<name>A0A8X7CB89_9ARAC</name>
<sequence length="153" mass="17253">MTIEKSAYLSKPSVPRKTSEAFDFKKLCLFWDQVADEAAETKKKEKNRCKISVKDPEEEGLRIVEAAAAIIREDIWSSVVETTSYPAPTSYGKTVQYEISIAYHPQPRILSSESRALVRYVGDNADINVHTLDGNNTLHVMGMNRIVTPKDVY</sequence>
<accession>A0A8X7CB89</accession>
<evidence type="ECO:0000313" key="2">
    <source>
        <dbReference type="Proteomes" id="UP000886998"/>
    </source>
</evidence>
<dbReference type="Proteomes" id="UP000886998">
    <property type="component" value="Unassembled WGS sequence"/>
</dbReference>
<proteinExistence type="predicted"/>
<comment type="caution">
    <text evidence="1">The sequence shown here is derived from an EMBL/GenBank/DDBJ whole genome shotgun (WGS) entry which is preliminary data.</text>
</comment>
<organism evidence="1 2">
    <name type="scientific">Trichonephila inaurata madagascariensis</name>
    <dbReference type="NCBI Taxonomy" id="2747483"/>
    <lineage>
        <taxon>Eukaryota</taxon>
        <taxon>Metazoa</taxon>
        <taxon>Ecdysozoa</taxon>
        <taxon>Arthropoda</taxon>
        <taxon>Chelicerata</taxon>
        <taxon>Arachnida</taxon>
        <taxon>Araneae</taxon>
        <taxon>Araneomorphae</taxon>
        <taxon>Entelegynae</taxon>
        <taxon>Araneoidea</taxon>
        <taxon>Nephilidae</taxon>
        <taxon>Trichonephila</taxon>
        <taxon>Trichonephila inaurata</taxon>
    </lineage>
</organism>
<evidence type="ECO:0000313" key="1">
    <source>
        <dbReference type="EMBL" id="GFY60002.1"/>
    </source>
</evidence>